<dbReference type="NCBIfam" id="TIGR00231">
    <property type="entry name" value="small_GTP"/>
    <property type="match status" value="1"/>
</dbReference>
<dbReference type="AlphaFoldDB" id="A0A9P6RJE1"/>
<accession>A0A9P6RJE1</accession>
<proteinExistence type="inferred from homology"/>
<dbReference type="Proteomes" id="UP000738325">
    <property type="component" value="Unassembled WGS sequence"/>
</dbReference>
<dbReference type="FunFam" id="3.40.50.300:FF:001129">
    <property type="entry name" value="ras-related protein Rab-44 isoform X2"/>
    <property type="match status" value="1"/>
</dbReference>
<keyword evidence="6" id="KW-1185">Reference proteome</keyword>
<dbReference type="PROSITE" id="PS51419">
    <property type="entry name" value="RAB"/>
    <property type="match status" value="1"/>
</dbReference>
<evidence type="ECO:0000313" key="6">
    <source>
        <dbReference type="Proteomes" id="UP000738325"/>
    </source>
</evidence>
<dbReference type="InterPro" id="IPR005225">
    <property type="entry name" value="Small_GTP-bd"/>
</dbReference>
<sequence length="211" mass="23826">MLITDSPTHIVTFATLGDSGVGKTSLIQRFLHREFDSESVPTLSTEARTRTVHLRDKTLKLRIWDTAGQERFQAIGPQYYRNAAGILLVYDVTKRRTFEGLEEWIKKIRTHAGANATIMIVGNKKDLEDQRRVSYEEGRHFADRNHVFFTETSATEIASAEDAFMDTAIEICEKIDRGHLRDDSHGVKILTDMYDGPSLPTPGRGRGPCCL</sequence>
<dbReference type="InterPro" id="IPR001806">
    <property type="entry name" value="Small_GTPase"/>
</dbReference>
<dbReference type="SMART" id="SM00175">
    <property type="entry name" value="RAB"/>
    <property type="match status" value="1"/>
</dbReference>
<evidence type="ECO:0000313" key="5">
    <source>
        <dbReference type="EMBL" id="KAG0319983.1"/>
    </source>
</evidence>
<dbReference type="SUPFAM" id="SSF52540">
    <property type="entry name" value="P-loop containing nucleoside triphosphate hydrolases"/>
    <property type="match status" value="1"/>
</dbReference>
<dbReference type="Gene3D" id="3.40.50.300">
    <property type="entry name" value="P-loop containing nucleotide triphosphate hydrolases"/>
    <property type="match status" value="1"/>
</dbReference>
<dbReference type="PROSITE" id="PS51421">
    <property type="entry name" value="RAS"/>
    <property type="match status" value="1"/>
</dbReference>
<keyword evidence="3" id="KW-0342">GTP-binding</keyword>
<protein>
    <submittedName>
        <fullName evidence="5">Ras- protein Rab-2A</fullName>
    </submittedName>
</protein>
<evidence type="ECO:0000256" key="1">
    <source>
        <dbReference type="ARBA" id="ARBA00006270"/>
    </source>
</evidence>
<dbReference type="SMART" id="SM00173">
    <property type="entry name" value="RAS"/>
    <property type="match status" value="1"/>
</dbReference>
<dbReference type="OrthoDB" id="2371960at2759"/>
<evidence type="ECO:0000256" key="3">
    <source>
        <dbReference type="ARBA" id="ARBA00023134"/>
    </source>
</evidence>
<dbReference type="CDD" id="cd00154">
    <property type="entry name" value="Rab"/>
    <property type="match status" value="1"/>
</dbReference>
<dbReference type="SMART" id="SM00176">
    <property type="entry name" value="RAN"/>
    <property type="match status" value="1"/>
</dbReference>
<evidence type="ECO:0000256" key="4">
    <source>
        <dbReference type="ARBA" id="ARBA00023288"/>
    </source>
</evidence>
<dbReference type="PROSITE" id="PS51420">
    <property type="entry name" value="RHO"/>
    <property type="match status" value="1"/>
</dbReference>
<dbReference type="EMBL" id="JAAAIP010000300">
    <property type="protein sequence ID" value="KAG0319983.1"/>
    <property type="molecule type" value="Genomic_DNA"/>
</dbReference>
<comment type="caution">
    <text evidence="5">The sequence shown here is derived from an EMBL/GenBank/DDBJ whole genome shotgun (WGS) entry which is preliminary data.</text>
</comment>
<keyword evidence="4" id="KW-0449">Lipoprotein</keyword>
<organism evidence="5 6">
    <name type="scientific">Dissophora globulifera</name>
    <dbReference type="NCBI Taxonomy" id="979702"/>
    <lineage>
        <taxon>Eukaryota</taxon>
        <taxon>Fungi</taxon>
        <taxon>Fungi incertae sedis</taxon>
        <taxon>Mucoromycota</taxon>
        <taxon>Mortierellomycotina</taxon>
        <taxon>Mortierellomycetes</taxon>
        <taxon>Mortierellales</taxon>
        <taxon>Mortierellaceae</taxon>
        <taxon>Dissophora</taxon>
    </lineage>
</organism>
<dbReference type="InterPro" id="IPR050209">
    <property type="entry name" value="Rab_GTPases_membrane_traffic"/>
</dbReference>
<dbReference type="GO" id="GO:0005525">
    <property type="term" value="F:GTP binding"/>
    <property type="evidence" value="ECO:0007669"/>
    <property type="project" value="UniProtKB-KW"/>
</dbReference>
<dbReference type="PRINTS" id="PR00449">
    <property type="entry name" value="RASTRNSFRMNG"/>
</dbReference>
<dbReference type="SMART" id="SM00174">
    <property type="entry name" value="RHO"/>
    <property type="match status" value="1"/>
</dbReference>
<gene>
    <name evidence="5" type="primary">RAB2</name>
    <name evidence="5" type="ORF">BGZ99_004805</name>
</gene>
<keyword evidence="2" id="KW-0547">Nucleotide-binding</keyword>
<reference evidence="5" key="1">
    <citation type="journal article" date="2020" name="Fungal Divers.">
        <title>Resolving the Mortierellaceae phylogeny through synthesis of multi-gene phylogenetics and phylogenomics.</title>
        <authorList>
            <person name="Vandepol N."/>
            <person name="Liber J."/>
            <person name="Desiro A."/>
            <person name="Na H."/>
            <person name="Kennedy M."/>
            <person name="Barry K."/>
            <person name="Grigoriev I.V."/>
            <person name="Miller A.N."/>
            <person name="O'Donnell K."/>
            <person name="Stajich J.E."/>
            <person name="Bonito G."/>
        </authorList>
    </citation>
    <scope>NUCLEOTIDE SEQUENCE</scope>
    <source>
        <strain evidence="5">REB-010B</strain>
    </source>
</reference>
<evidence type="ECO:0000256" key="2">
    <source>
        <dbReference type="ARBA" id="ARBA00022741"/>
    </source>
</evidence>
<dbReference type="GO" id="GO:0003924">
    <property type="term" value="F:GTPase activity"/>
    <property type="evidence" value="ECO:0007669"/>
    <property type="project" value="InterPro"/>
</dbReference>
<dbReference type="InterPro" id="IPR027417">
    <property type="entry name" value="P-loop_NTPase"/>
</dbReference>
<comment type="similarity">
    <text evidence="1">Belongs to the small GTPase superfamily. Rab family.</text>
</comment>
<name>A0A9P6RJE1_9FUNG</name>
<dbReference type="PANTHER" id="PTHR47979">
    <property type="entry name" value="DRAB11-RELATED"/>
    <property type="match status" value="1"/>
</dbReference>
<dbReference type="Pfam" id="PF00071">
    <property type="entry name" value="Ras"/>
    <property type="match status" value="1"/>
</dbReference>